<evidence type="ECO:0000313" key="4">
    <source>
        <dbReference type="EMBL" id="OGE49075.1"/>
    </source>
</evidence>
<protein>
    <recommendedName>
        <fullName evidence="3">PNPLA domain-containing protein</fullName>
    </recommendedName>
</protein>
<dbReference type="SUPFAM" id="SSF54427">
    <property type="entry name" value="NTF2-like"/>
    <property type="match status" value="1"/>
</dbReference>
<accession>A0A1F5L795</accession>
<sequence>MSVPVEIAEIIFRKKSQYGRYIDTKQWDKFDQVALPDAEFIFFDTDGSILKAGNTSLAFPSSTAFTGFFSKFFANAQTLHMFGPGELQLKAIDETMDPATATTDSCQPLRILSLDGGGIRGISSLLILERIMEMIRDAERLDHVPRPRDHFDLIGGTSTGGIIAIMLGRLGMTVDECIRAYRQVAEQAFTPKRTSILPASPTGAFSAKALENAMKQVVREYCTHIECVTRRRQGQTTVNSCSHCDMAFRDNTCTKTVVLAITKDNVDAPPTLFKTYDRSAAFDSSTLWQVARATSAATTFFKSIKVGRDEIEFIDAGFGYNNPCSVLIQEAQREFPDRGKMRILSIGTGLGDVVTIKDKRLSIITALKRMATSSKKVAADVDYRYGGNGEYFRFNVDQGLQDITLSDWEKASKISAHTRNYLAENERVIKKLIDEITRPPRVSRADGDRPISHGRTRLSGPFFSIPLRQNRHFVGRGKELDGLKQKVLIQKNNGRLAVFGLGGVGKTQIALQVAYWARQNMPSYSIFWISALSKASFEQACTQIATKLGISKISDNEDAMESVQRHLSLESTGPWLLIVDNADDMALLFGSSDSPGGMSQYLPESELGVTLLTTRSREIAVSFAGNDVTKLREMHLPEATSLLEKSLIQRDSRQDGGETEQLLEELNYLPLAITQAAAYMNTADISISKYLSLLRGTKSDVINLLGRQFHDSTRYRGSQNAVATTWLISFQQIHRTDEAAANLLSFISCIEPKAISQSLLPDFGSEEQIVHAIGTLCGYAFLAERDDALYDMHSLVHLATQVWVQEQGFTKQTMERAVRHLAGAFPSDDYTNRKLWRIFLPHSLRALQESEGHDTEERSELNFKVARCLEADGRIREAVRFYEEICRWNECQYTEDHPSRLASYHALASVYQDNGQIGEAVKLLEYVVAVNVTTLAKEHHDRLASQHALASVYQANGQIGEAVKLLEYVVAVYKTTLAEEHPDRLASQHVLASVYQANGQIGEAVKLLEHVVVVQETTLAEEHPSRLASQHALASVYQDNGQIGEAVKLLKYVVAVYKTTLAEEHPSRLASQHTLARAYQADGQIGEAVKLLKHVVAVYETTLAEEHPSRLVSQHELACVYQANGQIGEAVKLLKHVVAVHKTTLAEEHPSRLASQHALASVYQDNGQIGEAVKLLKHVVVVRGTTLAKEHPSRLASQHALAIAYQANGQIGEAVKLLEHVVAVQETTLAKEHPDRLASQHALASAYQADGRIGEAIKLLKHVVAVEERALAEEHPSRLASQHELARVYQADGQIGEAVKLLEHVVAVEETTLAEDHPSRLVSQHALAIVKQLYEKERRD</sequence>
<dbReference type="CDD" id="cd07216">
    <property type="entry name" value="Pat17_PNPLA8_PNPLA9_like3"/>
    <property type="match status" value="1"/>
</dbReference>
<organism evidence="4 5">
    <name type="scientific">Penicillium arizonense</name>
    <dbReference type="NCBI Taxonomy" id="1835702"/>
    <lineage>
        <taxon>Eukaryota</taxon>
        <taxon>Fungi</taxon>
        <taxon>Dikarya</taxon>
        <taxon>Ascomycota</taxon>
        <taxon>Pezizomycotina</taxon>
        <taxon>Eurotiomycetes</taxon>
        <taxon>Eurotiomycetidae</taxon>
        <taxon>Eurotiales</taxon>
        <taxon>Aspergillaceae</taxon>
        <taxon>Penicillium</taxon>
    </lineage>
</organism>
<dbReference type="OrthoDB" id="5986190at2759"/>
<dbReference type="GO" id="GO:0016787">
    <property type="term" value="F:hydrolase activity"/>
    <property type="evidence" value="ECO:0007669"/>
    <property type="project" value="UniProtKB-UniRule"/>
</dbReference>
<dbReference type="Pfam" id="PF00931">
    <property type="entry name" value="NB-ARC"/>
    <property type="match status" value="1"/>
</dbReference>
<dbReference type="Gene3D" id="1.25.40.10">
    <property type="entry name" value="Tetratricopeptide repeat domain"/>
    <property type="match status" value="3"/>
</dbReference>
<dbReference type="InterPro" id="IPR019734">
    <property type="entry name" value="TPR_rpt"/>
</dbReference>
<gene>
    <name evidence="4" type="ORF">PENARI_c023G12546</name>
</gene>
<dbReference type="SMART" id="SM00028">
    <property type="entry name" value="TPR"/>
    <property type="match status" value="10"/>
</dbReference>
<dbReference type="InterPro" id="IPR011990">
    <property type="entry name" value="TPR-like_helical_dom_sf"/>
</dbReference>
<name>A0A1F5L795_PENAI</name>
<dbReference type="RefSeq" id="XP_022484529.1">
    <property type="nucleotide sequence ID" value="XM_022635630.1"/>
</dbReference>
<dbReference type="SUPFAM" id="SSF48452">
    <property type="entry name" value="TPR-like"/>
    <property type="match status" value="2"/>
</dbReference>
<dbReference type="GO" id="GO:0046486">
    <property type="term" value="P:glycerolipid metabolic process"/>
    <property type="evidence" value="ECO:0007669"/>
    <property type="project" value="UniProtKB-ARBA"/>
</dbReference>
<dbReference type="InterPro" id="IPR002182">
    <property type="entry name" value="NB-ARC"/>
</dbReference>
<dbReference type="Pfam" id="PF13424">
    <property type="entry name" value="TPR_12"/>
    <property type="match status" value="4"/>
</dbReference>
<keyword evidence="2" id="KW-0442">Lipid degradation</keyword>
<dbReference type="InterPro" id="IPR053137">
    <property type="entry name" value="NLR-like"/>
</dbReference>
<evidence type="ECO:0000256" key="2">
    <source>
        <dbReference type="PROSITE-ProRule" id="PRU01161"/>
    </source>
</evidence>
<dbReference type="PANTHER" id="PTHR46082:SF6">
    <property type="entry name" value="AAA+ ATPASE DOMAIN-CONTAINING PROTEIN-RELATED"/>
    <property type="match status" value="1"/>
</dbReference>
<dbReference type="PANTHER" id="PTHR46082">
    <property type="entry name" value="ATP/GTP-BINDING PROTEIN-RELATED"/>
    <property type="match status" value="1"/>
</dbReference>
<dbReference type="SUPFAM" id="SSF52540">
    <property type="entry name" value="P-loop containing nucleoside triphosphate hydrolases"/>
    <property type="match status" value="1"/>
</dbReference>
<dbReference type="PROSITE" id="PS51635">
    <property type="entry name" value="PNPLA"/>
    <property type="match status" value="1"/>
</dbReference>
<dbReference type="EMBL" id="LXJU01000023">
    <property type="protein sequence ID" value="OGE49075.1"/>
    <property type="molecule type" value="Genomic_DNA"/>
</dbReference>
<feature type="short sequence motif" description="GXSXG" evidence="2">
    <location>
        <begin position="156"/>
        <end position="160"/>
    </location>
</feature>
<feature type="active site" description="Proton acceptor" evidence="2">
    <location>
        <position position="315"/>
    </location>
</feature>
<comment type="caution">
    <text evidence="2">Lacks conserved residue(s) required for the propagation of feature annotation.</text>
</comment>
<feature type="domain" description="PNPLA" evidence="3">
    <location>
        <begin position="112"/>
        <end position="328"/>
    </location>
</feature>
<dbReference type="GO" id="GO:0016042">
    <property type="term" value="P:lipid catabolic process"/>
    <property type="evidence" value="ECO:0007669"/>
    <property type="project" value="UniProtKB-UniRule"/>
</dbReference>
<dbReference type="GeneID" id="34580364"/>
<dbReference type="Gene3D" id="3.40.50.300">
    <property type="entry name" value="P-loop containing nucleotide triphosphate hydrolases"/>
    <property type="match status" value="1"/>
</dbReference>
<feature type="short sequence motif" description="GXGXXG" evidence="2">
    <location>
        <begin position="116"/>
        <end position="121"/>
    </location>
</feature>
<feature type="active site" description="Nucleophile" evidence="2">
    <location>
        <position position="158"/>
    </location>
</feature>
<dbReference type="Pfam" id="PF01734">
    <property type="entry name" value="Patatin"/>
    <property type="match status" value="1"/>
</dbReference>
<dbReference type="InterPro" id="IPR032710">
    <property type="entry name" value="NTF2-like_dom_sf"/>
</dbReference>
<dbReference type="NCBIfam" id="NF040586">
    <property type="entry name" value="FxSxx_TPR"/>
    <property type="match status" value="1"/>
</dbReference>
<evidence type="ECO:0000256" key="1">
    <source>
        <dbReference type="ARBA" id="ARBA00023098"/>
    </source>
</evidence>
<dbReference type="Pfam" id="PF13374">
    <property type="entry name" value="TPR_10"/>
    <property type="match status" value="2"/>
</dbReference>
<comment type="caution">
    <text evidence="4">The sequence shown here is derived from an EMBL/GenBank/DDBJ whole genome shotgun (WGS) entry which is preliminary data.</text>
</comment>
<dbReference type="InterPro" id="IPR027417">
    <property type="entry name" value="P-loop_NTPase"/>
</dbReference>
<evidence type="ECO:0000313" key="5">
    <source>
        <dbReference type="Proteomes" id="UP000177622"/>
    </source>
</evidence>
<dbReference type="Proteomes" id="UP000177622">
    <property type="component" value="Unassembled WGS sequence"/>
</dbReference>
<dbReference type="Gene3D" id="3.40.1090.10">
    <property type="entry name" value="Cytosolic phospholipase A2 catalytic domain"/>
    <property type="match status" value="1"/>
</dbReference>
<keyword evidence="1 2" id="KW-0443">Lipid metabolism</keyword>
<dbReference type="InterPro" id="IPR002641">
    <property type="entry name" value="PNPLA_dom"/>
</dbReference>
<dbReference type="GO" id="GO:0043531">
    <property type="term" value="F:ADP binding"/>
    <property type="evidence" value="ECO:0007669"/>
    <property type="project" value="InterPro"/>
</dbReference>
<reference evidence="4 5" key="1">
    <citation type="journal article" date="2016" name="Sci. Rep.">
        <title>Penicillium arizonense, a new, genome sequenced fungal species, reveals a high chemical diversity in secreted metabolites.</title>
        <authorList>
            <person name="Grijseels S."/>
            <person name="Nielsen J.C."/>
            <person name="Randelovic M."/>
            <person name="Nielsen J."/>
            <person name="Nielsen K.F."/>
            <person name="Workman M."/>
            <person name="Frisvad J.C."/>
        </authorList>
    </citation>
    <scope>NUCLEOTIDE SEQUENCE [LARGE SCALE GENOMIC DNA]</scope>
    <source>
        <strain evidence="4 5">CBS 141311</strain>
    </source>
</reference>
<dbReference type="SUPFAM" id="SSF52151">
    <property type="entry name" value="FabD/lysophospholipase-like"/>
    <property type="match status" value="1"/>
</dbReference>
<proteinExistence type="predicted"/>
<keyword evidence="2" id="KW-0378">Hydrolase</keyword>
<dbReference type="STRING" id="1835702.A0A1F5L795"/>
<evidence type="ECO:0000259" key="3">
    <source>
        <dbReference type="PROSITE" id="PS51635"/>
    </source>
</evidence>
<dbReference type="InterPro" id="IPR016035">
    <property type="entry name" value="Acyl_Trfase/lysoPLipase"/>
</dbReference>
<keyword evidence="5" id="KW-1185">Reference proteome</keyword>